<keyword evidence="1" id="KW-0812">Transmembrane</keyword>
<feature type="transmembrane region" description="Helical" evidence="1">
    <location>
        <begin position="182"/>
        <end position="198"/>
    </location>
</feature>
<organism evidence="2 3">
    <name type="scientific">Thermonema lapsum</name>
    <dbReference type="NCBI Taxonomy" id="28195"/>
    <lineage>
        <taxon>Bacteria</taxon>
        <taxon>Pseudomonadati</taxon>
        <taxon>Bacteroidota</taxon>
        <taxon>Cytophagia</taxon>
        <taxon>Cytophagales</taxon>
        <taxon>Thermonemataceae</taxon>
        <taxon>Thermonema</taxon>
    </lineage>
</organism>
<feature type="transmembrane region" description="Helical" evidence="1">
    <location>
        <begin position="97"/>
        <end position="124"/>
    </location>
</feature>
<feature type="transmembrane region" description="Helical" evidence="1">
    <location>
        <begin position="136"/>
        <end position="153"/>
    </location>
</feature>
<evidence type="ECO:0000313" key="2">
    <source>
        <dbReference type="EMBL" id="NIK72591.1"/>
    </source>
</evidence>
<dbReference type="RefSeq" id="WP_166917912.1">
    <property type="nucleotide sequence ID" value="NZ_JAASRN010000001.1"/>
</dbReference>
<gene>
    <name evidence="2" type="ORF">FHS56_000077</name>
</gene>
<feature type="transmembrane region" description="Helical" evidence="1">
    <location>
        <begin position="313"/>
        <end position="332"/>
    </location>
</feature>
<name>A0A846MM93_9BACT</name>
<dbReference type="EMBL" id="JAASRN010000001">
    <property type="protein sequence ID" value="NIK72591.1"/>
    <property type="molecule type" value="Genomic_DNA"/>
</dbReference>
<feature type="transmembrane region" description="Helical" evidence="1">
    <location>
        <begin position="375"/>
        <end position="392"/>
    </location>
</feature>
<comment type="caution">
    <text evidence="2">The sequence shown here is derived from an EMBL/GenBank/DDBJ whole genome shotgun (WGS) entry which is preliminary data.</text>
</comment>
<keyword evidence="1" id="KW-0472">Membrane</keyword>
<sequence>MRDWKSFVAQERTLFFLSWAYRYGVAMLVIAYYKQLQEGDILAYFHDLELWQTYLLKGMVKPQALWQAASLPTELKASLWLCTQPRAHAFVLCLLPFWLLCGGVEALFVAVVTGAGHLLLWYFFRCIRDYYPSLKGAAFVALFLLPSMSIWTTPPLKESLLIPAVYYVYACLLYAHRHKRLSFVQLVAMGGIFLLLWVTKYYYFAALLPCALIWLLLCFYPTTQHLSFFKLLLLSISAALAFVYWLPYVHPNLSPGMLIEALWQNHRDIVRLSNPDNVFWLPFKGSFSSLLLSVPLAVVSGLFRPFLWDATPAVAFIFGTECLVPAASLIVWIKRKAQRPALSLHMRLLLGFIIINAAFLAIAAPNISALSRYRLIYWALWCLICASVLPGAQSLTRRL</sequence>
<evidence type="ECO:0000313" key="3">
    <source>
        <dbReference type="Proteomes" id="UP000537126"/>
    </source>
</evidence>
<proteinExistence type="predicted"/>
<feature type="transmembrane region" description="Helical" evidence="1">
    <location>
        <begin position="228"/>
        <end position="247"/>
    </location>
</feature>
<feature type="transmembrane region" description="Helical" evidence="1">
    <location>
        <begin position="159"/>
        <end position="175"/>
    </location>
</feature>
<reference evidence="2 3" key="1">
    <citation type="submission" date="2020-03" db="EMBL/GenBank/DDBJ databases">
        <title>Genomic Encyclopedia of Type Strains, Phase IV (KMG-IV): sequencing the most valuable type-strain genomes for metagenomic binning, comparative biology and taxonomic classification.</title>
        <authorList>
            <person name="Goeker M."/>
        </authorList>
    </citation>
    <scope>NUCLEOTIDE SEQUENCE [LARGE SCALE GENOMIC DNA]</scope>
    <source>
        <strain evidence="2 3">DSM 5718</strain>
    </source>
</reference>
<dbReference type="AlphaFoldDB" id="A0A846MM93"/>
<feature type="transmembrane region" description="Helical" evidence="1">
    <location>
        <begin position="344"/>
        <end position="363"/>
    </location>
</feature>
<evidence type="ECO:0000256" key="1">
    <source>
        <dbReference type="SAM" id="Phobius"/>
    </source>
</evidence>
<keyword evidence="3" id="KW-1185">Reference proteome</keyword>
<evidence type="ECO:0008006" key="4">
    <source>
        <dbReference type="Google" id="ProtNLM"/>
    </source>
</evidence>
<accession>A0A846MM93</accession>
<feature type="transmembrane region" description="Helical" evidence="1">
    <location>
        <begin position="12"/>
        <end position="33"/>
    </location>
</feature>
<protein>
    <recommendedName>
        <fullName evidence="4">Glycosyltransferase RgtA/B/C/D-like domain-containing protein</fullName>
    </recommendedName>
</protein>
<feature type="transmembrane region" description="Helical" evidence="1">
    <location>
        <begin position="204"/>
        <end position="221"/>
    </location>
</feature>
<dbReference type="Proteomes" id="UP000537126">
    <property type="component" value="Unassembled WGS sequence"/>
</dbReference>
<keyword evidence="1" id="KW-1133">Transmembrane helix</keyword>